<protein>
    <submittedName>
        <fullName evidence="1">Uncharacterized protein</fullName>
    </submittedName>
</protein>
<comment type="caution">
    <text evidence="1">The sequence shown here is derived from an EMBL/GenBank/DDBJ whole genome shotgun (WGS) entry which is preliminary data.</text>
</comment>
<dbReference type="AlphaFoldDB" id="A0A843UP55"/>
<reference evidence="1" key="1">
    <citation type="submission" date="2017-07" db="EMBL/GenBank/DDBJ databases">
        <title>Taro Niue Genome Assembly and Annotation.</title>
        <authorList>
            <person name="Atibalentja N."/>
            <person name="Keating K."/>
            <person name="Fields C.J."/>
        </authorList>
    </citation>
    <scope>NUCLEOTIDE SEQUENCE</scope>
    <source>
        <strain evidence="1">Niue_2</strain>
        <tissue evidence="1">Leaf</tissue>
    </source>
</reference>
<evidence type="ECO:0000313" key="1">
    <source>
        <dbReference type="EMBL" id="MQL85305.1"/>
    </source>
</evidence>
<sequence length="35" mass="3695">MYTSTTDSHSSSSLTFTPVTFLILRGSTKAVTSVA</sequence>
<proteinExistence type="predicted"/>
<accession>A0A843UP55</accession>
<gene>
    <name evidence="1" type="ORF">Taro_017820</name>
</gene>
<name>A0A843UP55_COLES</name>
<dbReference type="Proteomes" id="UP000652761">
    <property type="component" value="Unassembled WGS sequence"/>
</dbReference>
<dbReference type="EMBL" id="NMUH01000821">
    <property type="protein sequence ID" value="MQL85305.1"/>
    <property type="molecule type" value="Genomic_DNA"/>
</dbReference>
<feature type="non-terminal residue" evidence="1">
    <location>
        <position position="35"/>
    </location>
</feature>
<evidence type="ECO:0000313" key="2">
    <source>
        <dbReference type="Proteomes" id="UP000652761"/>
    </source>
</evidence>
<keyword evidence="2" id="KW-1185">Reference proteome</keyword>
<organism evidence="1 2">
    <name type="scientific">Colocasia esculenta</name>
    <name type="common">Wild taro</name>
    <name type="synonym">Arum esculentum</name>
    <dbReference type="NCBI Taxonomy" id="4460"/>
    <lineage>
        <taxon>Eukaryota</taxon>
        <taxon>Viridiplantae</taxon>
        <taxon>Streptophyta</taxon>
        <taxon>Embryophyta</taxon>
        <taxon>Tracheophyta</taxon>
        <taxon>Spermatophyta</taxon>
        <taxon>Magnoliopsida</taxon>
        <taxon>Liliopsida</taxon>
        <taxon>Araceae</taxon>
        <taxon>Aroideae</taxon>
        <taxon>Colocasieae</taxon>
        <taxon>Colocasia</taxon>
    </lineage>
</organism>